<dbReference type="Pfam" id="PF19867">
    <property type="entry name" value="DUF6340"/>
    <property type="match status" value="1"/>
</dbReference>
<dbReference type="EMBL" id="QGGP01000001">
    <property type="protein sequence ID" value="PWK20994.1"/>
    <property type="molecule type" value="Genomic_DNA"/>
</dbReference>
<sequence>MKQFRFNIFTIILLIGILLFSCQSMNNLTMSVTEPAPVYIPSTLKNIGLLNRSKASDKNKPLDNIDQILSIEGKNLDIEGADYTIQSIKDVLEKDDDYNVVKIISSDKIENPGLGIFPSALPWATINNLCVDNSIDAIVTLSFYDTDANISYKTRTVEQLNAFGIPIPMIEHEATINTNIKAGFRIYDNVNKIIRDEIVTDRWITSIGKGINPSKAIEAIISRKEALLEESTKIGQDYMYRTYPFKIRVTRQYYVKGTDNFEIGKRRAQTGDWDGAAELWEQELNNPKGKIAGRACYNMAIINEINGDLESAITWASKSYTDYEDKNALRYLKILKNRQTKNIQLQEQTQ</sequence>
<evidence type="ECO:0000313" key="1">
    <source>
        <dbReference type="EMBL" id="PWK20994.1"/>
    </source>
</evidence>
<evidence type="ECO:0008006" key="3">
    <source>
        <dbReference type="Google" id="ProtNLM"/>
    </source>
</evidence>
<accession>A0A316DSI4</accession>
<dbReference type="OrthoDB" id="632318at2"/>
<protein>
    <recommendedName>
        <fullName evidence="3">Tetratricopeptide repeat protein</fullName>
    </recommendedName>
</protein>
<dbReference type="AlphaFoldDB" id="A0A316DSI4"/>
<keyword evidence="2" id="KW-1185">Reference proteome</keyword>
<dbReference type="InterPro" id="IPR045921">
    <property type="entry name" value="DUF6340"/>
</dbReference>
<reference evidence="1 2" key="1">
    <citation type="submission" date="2018-05" db="EMBL/GenBank/DDBJ databases">
        <title>Genomic Encyclopedia of Archaeal and Bacterial Type Strains, Phase II (KMG-II): from individual species to whole genera.</title>
        <authorList>
            <person name="Goeker M."/>
        </authorList>
    </citation>
    <scope>NUCLEOTIDE SEQUENCE [LARGE SCALE GENOMIC DNA]</scope>
    <source>
        <strain evidence="1 2">DSM 22637</strain>
    </source>
</reference>
<dbReference type="PROSITE" id="PS51257">
    <property type="entry name" value="PROKAR_LIPOPROTEIN"/>
    <property type="match status" value="1"/>
</dbReference>
<gene>
    <name evidence="1" type="ORF">LX78_00703</name>
</gene>
<evidence type="ECO:0000313" key="2">
    <source>
        <dbReference type="Proteomes" id="UP000245430"/>
    </source>
</evidence>
<comment type="caution">
    <text evidence="1">The sequence shown here is derived from an EMBL/GenBank/DDBJ whole genome shotgun (WGS) entry which is preliminary data.</text>
</comment>
<proteinExistence type="predicted"/>
<organism evidence="1 2">
    <name type="scientific">Xanthomarina spongicola</name>
    <dbReference type="NCBI Taxonomy" id="570520"/>
    <lineage>
        <taxon>Bacteria</taxon>
        <taxon>Pseudomonadati</taxon>
        <taxon>Bacteroidota</taxon>
        <taxon>Flavobacteriia</taxon>
        <taxon>Flavobacteriales</taxon>
        <taxon>Flavobacteriaceae</taxon>
        <taxon>Xanthomarina</taxon>
    </lineage>
</organism>
<name>A0A316DSI4_9FLAO</name>
<dbReference type="Proteomes" id="UP000245430">
    <property type="component" value="Unassembled WGS sequence"/>
</dbReference>